<sequence length="175" mass="19891">MAEFNPYKEMKKLQRKMNRFDSNNCSAKINLWRPIVNLREQDNNIIITFELPGLNKDNITIECTKDNNIIISGEKRSNPMMHSNSQVNSGASTLLTPLPNATLPKHEPSDVISPTNLNSVSRNIITIGKFIRSYKLPYGTDYTKIKASMEDGILEIIIPKEKVDDKFKVPIQSKL</sequence>
<evidence type="ECO:0000313" key="5">
    <source>
        <dbReference type="EMBL" id="KYQ93667.1"/>
    </source>
</evidence>
<evidence type="ECO:0000259" key="4">
    <source>
        <dbReference type="PROSITE" id="PS01031"/>
    </source>
</evidence>
<evidence type="ECO:0000313" key="6">
    <source>
        <dbReference type="Proteomes" id="UP000076078"/>
    </source>
</evidence>
<organism evidence="5 6">
    <name type="scientific">Tieghemostelium lacteum</name>
    <name type="common">Slime mold</name>
    <name type="synonym">Dictyostelium lacteum</name>
    <dbReference type="NCBI Taxonomy" id="361077"/>
    <lineage>
        <taxon>Eukaryota</taxon>
        <taxon>Amoebozoa</taxon>
        <taxon>Evosea</taxon>
        <taxon>Eumycetozoa</taxon>
        <taxon>Dictyostelia</taxon>
        <taxon>Dictyosteliales</taxon>
        <taxon>Raperosteliaceae</taxon>
        <taxon>Tieghemostelium</taxon>
    </lineage>
</organism>
<dbReference type="InterPro" id="IPR031107">
    <property type="entry name" value="Small_HSP"/>
</dbReference>
<keyword evidence="1 5" id="KW-0346">Stress response</keyword>
<dbReference type="PROSITE" id="PS01031">
    <property type="entry name" value="SHSP"/>
    <property type="match status" value="1"/>
</dbReference>
<name>A0A151ZIC8_TIELA</name>
<evidence type="ECO:0000256" key="1">
    <source>
        <dbReference type="ARBA" id="ARBA00023016"/>
    </source>
</evidence>
<keyword evidence="6" id="KW-1185">Reference proteome</keyword>
<dbReference type="OrthoDB" id="1431247at2759"/>
<dbReference type="CDD" id="cd06464">
    <property type="entry name" value="ACD_sHsps-like"/>
    <property type="match status" value="1"/>
</dbReference>
<gene>
    <name evidence="5" type="ORF">DLAC_05052</name>
</gene>
<comment type="caution">
    <text evidence="5">The sequence shown here is derived from an EMBL/GenBank/DDBJ whole genome shotgun (WGS) entry which is preliminary data.</text>
</comment>
<accession>A0A151ZIC8</accession>
<dbReference type="InParanoid" id="A0A151ZIC8"/>
<reference evidence="5 6" key="1">
    <citation type="submission" date="2015-12" db="EMBL/GenBank/DDBJ databases">
        <title>Dictyostelia acquired genes for synthesis and detection of signals that induce cell-type specialization by lateral gene transfer from prokaryotes.</title>
        <authorList>
            <person name="Gloeckner G."/>
            <person name="Schaap P."/>
        </authorList>
    </citation>
    <scope>NUCLEOTIDE SEQUENCE [LARGE SCALE GENOMIC DNA]</scope>
    <source>
        <strain evidence="5 6">TK</strain>
    </source>
</reference>
<dbReference type="AlphaFoldDB" id="A0A151ZIC8"/>
<dbReference type="Proteomes" id="UP000076078">
    <property type="component" value="Unassembled WGS sequence"/>
</dbReference>
<dbReference type="Pfam" id="PF00011">
    <property type="entry name" value="HSP20"/>
    <property type="match status" value="1"/>
</dbReference>
<dbReference type="EMBL" id="LODT01000025">
    <property type="protein sequence ID" value="KYQ93667.1"/>
    <property type="molecule type" value="Genomic_DNA"/>
</dbReference>
<evidence type="ECO:0000256" key="3">
    <source>
        <dbReference type="RuleBase" id="RU003616"/>
    </source>
</evidence>
<proteinExistence type="inferred from homology"/>
<dbReference type="OMA" id="DICETPQ"/>
<protein>
    <submittedName>
        <fullName evidence="5">Heat shock protein Hsp20 domain-containing protein</fullName>
    </submittedName>
</protein>
<dbReference type="SUPFAM" id="SSF49764">
    <property type="entry name" value="HSP20-like chaperones"/>
    <property type="match status" value="1"/>
</dbReference>
<dbReference type="InterPro" id="IPR008978">
    <property type="entry name" value="HSP20-like_chaperone"/>
</dbReference>
<dbReference type="PANTHER" id="PTHR11527">
    <property type="entry name" value="HEAT-SHOCK PROTEIN 20 FAMILY MEMBER"/>
    <property type="match status" value="1"/>
</dbReference>
<dbReference type="Gene3D" id="2.60.40.790">
    <property type="match status" value="1"/>
</dbReference>
<evidence type="ECO:0000256" key="2">
    <source>
        <dbReference type="PROSITE-ProRule" id="PRU00285"/>
    </source>
</evidence>
<dbReference type="InterPro" id="IPR002068">
    <property type="entry name" value="A-crystallin/Hsp20_dom"/>
</dbReference>
<dbReference type="STRING" id="361077.A0A151ZIC8"/>
<comment type="similarity">
    <text evidence="2 3">Belongs to the small heat shock protein (HSP20) family.</text>
</comment>
<feature type="domain" description="SHSP" evidence="4">
    <location>
        <begin position="26"/>
        <end position="175"/>
    </location>
</feature>